<keyword evidence="1" id="KW-0472">Membrane</keyword>
<name>A0AA40WYV7_9GAMM</name>
<evidence type="ECO:0000313" key="5">
    <source>
        <dbReference type="Proteomes" id="UP000705283"/>
    </source>
</evidence>
<dbReference type="Pfam" id="PF16080">
    <property type="entry name" value="Phage_holin_2_3"/>
    <property type="match status" value="1"/>
</dbReference>
<gene>
    <name evidence="3" type="ORF">BS639_08945</name>
    <name evidence="2" type="ORF">ITX54_02685</name>
</gene>
<proteinExistence type="predicted"/>
<keyword evidence="1" id="KW-1133">Transmembrane helix</keyword>
<evidence type="ECO:0000256" key="1">
    <source>
        <dbReference type="SAM" id="Phobius"/>
    </source>
</evidence>
<evidence type="ECO:0000313" key="3">
    <source>
        <dbReference type="EMBL" id="ORJ21583.1"/>
    </source>
</evidence>
<reference evidence="3" key="1">
    <citation type="submission" date="2016-12" db="EMBL/GenBank/DDBJ databases">
        <authorList>
            <person name="Le Fleche-Mateos A."/>
        </authorList>
    </citation>
    <scope>NUCLEOTIDE SEQUENCE</scope>
    <source>
        <strain evidence="3">213</strain>
    </source>
</reference>
<dbReference type="AlphaFoldDB" id="A0AA40WYV7"/>
<reference evidence="2" key="4">
    <citation type="submission" date="2022-09" db="EMBL/GenBank/DDBJ databases">
        <title>Rouxiella aceris sp. nov., isolated from tree sap and emended description of the genus Rhouxiella.</title>
        <authorList>
            <person name="Kim I.S."/>
        </authorList>
    </citation>
    <scope>NUCLEOTIDE SEQUENCE</scope>
    <source>
        <strain evidence="2">SAP-2</strain>
    </source>
</reference>
<dbReference type="Proteomes" id="UP000705283">
    <property type="component" value="Unassembled WGS sequence"/>
</dbReference>
<dbReference type="EMBL" id="JADMKS010000001">
    <property type="protein sequence ID" value="MBF6635572.1"/>
    <property type="molecule type" value="Genomic_DNA"/>
</dbReference>
<protein>
    <submittedName>
        <fullName evidence="2">Phage holin family protein</fullName>
    </submittedName>
</protein>
<comment type="caution">
    <text evidence="2">The sequence shown here is derived from an EMBL/GenBank/DDBJ whole genome shotgun (WGS) entry which is preliminary data.</text>
</comment>
<sequence>MERLTAFLSYLPSAFLTTIGIVSLAQWSMLAGIVLGVLTYRLNKSHKRRVEKEEEKRTAILEDLAARATQHNMNDVVCTLQDMARTEKRRSTP</sequence>
<reference evidence="2" key="3">
    <citation type="submission" date="2020-11" db="EMBL/GenBank/DDBJ databases">
        <authorList>
            <person name="Lee S.D."/>
        </authorList>
    </citation>
    <scope>NUCLEOTIDE SEQUENCE</scope>
    <source>
        <strain evidence="2">SAP-2</strain>
    </source>
</reference>
<evidence type="ECO:0000313" key="2">
    <source>
        <dbReference type="EMBL" id="MBF6635572.1"/>
    </source>
</evidence>
<feature type="transmembrane region" description="Helical" evidence="1">
    <location>
        <begin position="14"/>
        <end position="40"/>
    </location>
</feature>
<keyword evidence="1" id="KW-0812">Transmembrane</keyword>
<dbReference type="InterPro" id="IPR032118">
    <property type="entry name" value="Phage_holin_HP1"/>
</dbReference>
<dbReference type="RefSeq" id="WP_194977465.1">
    <property type="nucleotide sequence ID" value="NZ_JADMKS010000001.1"/>
</dbReference>
<keyword evidence="4" id="KW-1185">Reference proteome</keyword>
<reference evidence="3 4" key="2">
    <citation type="journal article" date="2017" name="Int. J. Syst. Evol. Microbiol.">
        <title>Rouxiella badensis sp. nov. and Rouxiella silvae sp. nov. isolated from peat bog soil in Germany and emendation of the genus description.</title>
        <authorList>
            <person name="Le Fleche-Mateos A."/>
            <person name="Kugler J.H."/>
            <person name="Hansen S.H."/>
            <person name="Syldatk C."/>
            <person name="Hausmann R."/>
            <person name="Lomprez F."/>
            <person name="Vandenbogaert M."/>
            <person name="Manuguerra J.C."/>
            <person name="Grimont P.A."/>
        </authorList>
    </citation>
    <scope>NUCLEOTIDE SEQUENCE [LARGE SCALE GENOMIC DNA]</scope>
    <source>
        <strain evidence="3 4">213</strain>
    </source>
</reference>
<accession>A0AA40WYV7</accession>
<organism evidence="2 5">
    <name type="scientific">Rouxiella silvae</name>
    <dbReference type="NCBI Taxonomy" id="1646373"/>
    <lineage>
        <taxon>Bacteria</taxon>
        <taxon>Pseudomonadati</taxon>
        <taxon>Pseudomonadota</taxon>
        <taxon>Gammaproteobacteria</taxon>
        <taxon>Enterobacterales</taxon>
        <taxon>Yersiniaceae</taxon>
        <taxon>Rouxiella</taxon>
    </lineage>
</organism>
<dbReference type="Proteomes" id="UP000192722">
    <property type="component" value="Unassembled WGS sequence"/>
</dbReference>
<evidence type="ECO:0000313" key="4">
    <source>
        <dbReference type="Proteomes" id="UP000192722"/>
    </source>
</evidence>
<dbReference type="EMBL" id="MRWD01000017">
    <property type="protein sequence ID" value="ORJ21583.1"/>
    <property type="molecule type" value="Genomic_DNA"/>
</dbReference>